<protein>
    <submittedName>
        <fullName evidence="7">Fatty acid hydroxylase family protein</fullName>
    </submittedName>
</protein>
<dbReference type="InterPro" id="IPR006694">
    <property type="entry name" value="Fatty_acid_hydroxylase"/>
</dbReference>
<sequence>MTRHLVRRWTYPAVAGGTLLYLGHVLSQAGAPPAWQHGAFIVVLVAVLLSLEVLWPLDRRWGMTRALLVRRDMPYLLINAATIATANAAAAWLIWHHGLTPPITWLRDLPVVPAAALTLLVTDGLWYAVHRASHEGRGWLGAWLWRVHMAHHLPQQVYVVMHVVGHPINAVIVRLLLTVPPWLLGVSPEALYVANVVTAVQGLVSHFNVDSRAGWFNHLLVGTELHRWHHAVGVQGNYAAVLSVWDRLFGTLVYRPGENPGHLGVDDPDHLPRDTDWRRVLWAPLRRQ</sequence>
<dbReference type="GO" id="GO:0005506">
    <property type="term" value="F:iron ion binding"/>
    <property type="evidence" value="ECO:0007669"/>
    <property type="project" value="InterPro"/>
</dbReference>
<feature type="transmembrane region" description="Helical" evidence="5">
    <location>
        <begin position="37"/>
        <end position="55"/>
    </location>
</feature>
<feature type="domain" description="Fatty acid hydroxylase" evidence="6">
    <location>
        <begin position="116"/>
        <end position="251"/>
    </location>
</feature>
<evidence type="ECO:0000256" key="2">
    <source>
        <dbReference type="ARBA" id="ARBA00022692"/>
    </source>
</evidence>
<dbReference type="GO" id="GO:0016491">
    <property type="term" value="F:oxidoreductase activity"/>
    <property type="evidence" value="ECO:0007669"/>
    <property type="project" value="InterPro"/>
</dbReference>
<accession>A0A437R9C2</accession>
<dbReference type="RefSeq" id="WP_128230665.1">
    <property type="nucleotide sequence ID" value="NZ_SACR01000007.1"/>
</dbReference>
<feature type="transmembrane region" description="Helical" evidence="5">
    <location>
        <begin position="110"/>
        <end position="129"/>
    </location>
</feature>
<dbReference type="Pfam" id="PF04116">
    <property type="entry name" value="FA_hydroxylase"/>
    <property type="match status" value="1"/>
</dbReference>
<reference evidence="7 8" key="1">
    <citation type="submission" date="2019-01" db="EMBL/GenBank/DDBJ databases">
        <authorList>
            <person name="Chen W.-M."/>
        </authorList>
    </citation>
    <scope>NUCLEOTIDE SEQUENCE [LARGE SCALE GENOMIC DNA]</scope>
    <source>
        <strain evidence="7 8">KYPY4</strain>
    </source>
</reference>
<evidence type="ECO:0000256" key="1">
    <source>
        <dbReference type="ARBA" id="ARBA00004370"/>
    </source>
</evidence>
<dbReference type="GO" id="GO:0016020">
    <property type="term" value="C:membrane"/>
    <property type="evidence" value="ECO:0007669"/>
    <property type="project" value="UniProtKB-SubCell"/>
</dbReference>
<keyword evidence="8" id="KW-1185">Reference proteome</keyword>
<evidence type="ECO:0000256" key="4">
    <source>
        <dbReference type="ARBA" id="ARBA00023136"/>
    </source>
</evidence>
<proteinExistence type="predicted"/>
<name>A0A437R9C2_9BURK</name>
<evidence type="ECO:0000256" key="5">
    <source>
        <dbReference type="SAM" id="Phobius"/>
    </source>
</evidence>
<dbReference type="OrthoDB" id="9770329at2"/>
<dbReference type="EMBL" id="SACR01000007">
    <property type="protein sequence ID" value="RVU43381.1"/>
    <property type="molecule type" value="Genomic_DNA"/>
</dbReference>
<feature type="transmembrane region" description="Helical" evidence="5">
    <location>
        <begin position="76"/>
        <end position="95"/>
    </location>
</feature>
<evidence type="ECO:0000313" key="8">
    <source>
        <dbReference type="Proteomes" id="UP000285575"/>
    </source>
</evidence>
<comment type="caution">
    <text evidence="7">The sequence shown here is derived from an EMBL/GenBank/DDBJ whole genome shotgun (WGS) entry which is preliminary data.</text>
</comment>
<keyword evidence="3 5" id="KW-1133">Transmembrane helix</keyword>
<dbReference type="PANTHER" id="PTHR11863">
    <property type="entry name" value="STEROL DESATURASE"/>
    <property type="match status" value="1"/>
</dbReference>
<dbReference type="Proteomes" id="UP000285575">
    <property type="component" value="Unassembled WGS sequence"/>
</dbReference>
<evidence type="ECO:0000259" key="6">
    <source>
        <dbReference type="Pfam" id="PF04116"/>
    </source>
</evidence>
<evidence type="ECO:0000256" key="3">
    <source>
        <dbReference type="ARBA" id="ARBA00022989"/>
    </source>
</evidence>
<comment type="subcellular location">
    <subcellularLocation>
        <location evidence="1">Membrane</location>
    </subcellularLocation>
</comment>
<gene>
    <name evidence="7" type="ORF">EOE66_20800</name>
</gene>
<dbReference type="InterPro" id="IPR050307">
    <property type="entry name" value="Sterol_Desaturase_Related"/>
</dbReference>
<organism evidence="7 8">
    <name type="scientific">Rubrivivax rivuli</name>
    <dbReference type="NCBI Taxonomy" id="1862385"/>
    <lineage>
        <taxon>Bacteria</taxon>
        <taxon>Pseudomonadati</taxon>
        <taxon>Pseudomonadota</taxon>
        <taxon>Betaproteobacteria</taxon>
        <taxon>Burkholderiales</taxon>
        <taxon>Sphaerotilaceae</taxon>
        <taxon>Rubrivivax</taxon>
    </lineage>
</organism>
<keyword evidence="4 5" id="KW-0472">Membrane</keyword>
<dbReference type="GO" id="GO:0008610">
    <property type="term" value="P:lipid biosynthetic process"/>
    <property type="evidence" value="ECO:0007669"/>
    <property type="project" value="InterPro"/>
</dbReference>
<dbReference type="AlphaFoldDB" id="A0A437R9C2"/>
<keyword evidence="2 5" id="KW-0812">Transmembrane</keyword>
<evidence type="ECO:0000313" key="7">
    <source>
        <dbReference type="EMBL" id="RVU43381.1"/>
    </source>
</evidence>